<evidence type="ECO:0000313" key="1">
    <source>
        <dbReference type="EMBL" id="KAG6016812.1"/>
    </source>
</evidence>
<organism evidence="1 2">
    <name type="scientific">Claviceps pusilla</name>
    <dbReference type="NCBI Taxonomy" id="123648"/>
    <lineage>
        <taxon>Eukaryota</taxon>
        <taxon>Fungi</taxon>
        <taxon>Dikarya</taxon>
        <taxon>Ascomycota</taxon>
        <taxon>Pezizomycotina</taxon>
        <taxon>Sordariomycetes</taxon>
        <taxon>Hypocreomycetidae</taxon>
        <taxon>Hypocreales</taxon>
        <taxon>Clavicipitaceae</taxon>
        <taxon>Claviceps</taxon>
    </lineage>
</organism>
<protein>
    <submittedName>
        <fullName evidence="1">Uncharacterized protein</fullName>
    </submittedName>
</protein>
<comment type="caution">
    <text evidence="1">The sequence shown here is derived from an EMBL/GenBank/DDBJ whole genome shotgun (WGS) entry which is preliminary data.</text>
</comment>
<name>A0A9P7NHM4_9HYPO</name>
<sequence>MLYQGISFLVPLPQYRGLMEGTECSGCKVIRAHVSPAAGGPRIRFSEIPLAAPFCCESEVTGISHLSMQGDRLDKISRFPAPWTRSPFGVRKAILFEEKYGK</sequence>
<accession>A0A9P7NHM4</accession>
<dbReference type="Proteomes" id="UP000748025">
    <property type="component" value="Unassembled WGS sequence"/>
</dbReference>
<proteinExistence type="predicted"/>
<dbReference type="AlphaFoldDB" id="A0A9P7NHM4"/>
<reference evidence="1" key="1">
    <citation type="journal article" date="2020" name="bioRxiv">
        <title>Whole genome comparisons of ergot fungi reveals the divergence and evolution of species within the genus Claviceps are the result of varying mechanisms driving genome evolution and host range expansion.</title>
        <authorList>
            <person name="Wyka S.A."/>
            <person name="Mondo S.J."/>
            <person name="Liu M."/>
            <person name="Dettman J."/>
            <person name="Nalam V."/>
            <person name="Broders K.D."/>
        </authorList>
    </citation>
    <scope>NUCLEOTIDE SEQUENCE</scope>
    <source>
        <strain evidence="1">CCC 602</strain>
    </source>
</reference>
<dbReference type="EMBL" id="SRPW01000215">
    <property type="protein sequence ID" value="KAG6016812.1"/>
    <property type="molecule type" value="Genomic_DNA"/>
</dbReference>
<gene>
    <name evidence="1" type="ORF">E4U43_003056</name>
</gene>
<evidence type="ECO:0000313" key="2">
    <source>
        <dbReference type="Proteomes" id="UP000748025"/>
    </source>
</evidence>
<keyword evidence="2" id="KW-1185">Reference proteome</keyword>